<keyword evidence="2" id="KW-0813">Transport</keyword>
<dbReference type="PANTHER" id="PTHR30085:SF6">
    <property type="entry name" value="ABC TRANSPORTER GLUTAMINE-BINDING PROTEIN GLNH"/>
    <property type="match status" value="1"/>
</dbReference>
<dbReference type="Gene3D" id="3.40.190.10">
    <property type="entry name" value="Periplasmic binding protein-like II"/>
    <property type="match status" value="2"/>
</dbReference>
<evidence type="ECO:0000313" key="8">
    <source>
        <dbReference type="Proteomes" id="UP001187346"/>
    </source>
</evidence>
<accession>A0ABU4FAQ1</accession>
<comment type="caution">
    <text evidence="7">The sequence shown here is derived from an EMBL/GenBank/DDBJ whole genome shotgun (WGS) entry which is preliminary data.</text>
</comment>
<gene>
    <name evidence="7" type="ORF">R5A26_14295</name>
</gene>
<dbReference type="CDD" id="cd13690">
    <property type="entry name" value="PBP2_GluB"/>
    <property type="match status" value="1"/>
</dbReference>
<name>A0ABU4FAQ1_9ACTN</name>
<evidence type="ECO:0000256" key="2">
    <source>
        <dbReference type="ARBA" id="ARBA00022448"/>
    </source>
</evidence>
<reference evidence="7 8" key="1">
    <citation type="submission" date="2023-10" db="EMBL/GenBank/DDBJ databases">
        <title>Characterization of rhizosphere-enriched actinobacteria from wheat plants lab-grown on chernevaya soil.</title>
        <authorList>
            <person name="Tikhonova E.N."/>
            <person name="Konopkin A."/>
            <person name="Kravchenko I.K."/>
        </authorList>
    </citation>
    <scope>NUCLEOTIDE SEQUENCE [LARGE SCALE GENOMIC DNA]</scope>
    <source>
        <strain evidence="7 8">RR29</strain>
    </source>
</reference>
<feature type="domain" description="Ionotropic glutamate receptor C-terminal" evidence="6">
    <location>
        <begin position="79"/>
        <end position="283"/>
    </location>
</feature>
<dbReference type="Proteomes" id="UP001187346">
    <property type="component" value="Unassembled WGS sequence"/>
</dbReference>
<feature type="chain" id="PRO_5045176504" evidence="4">
    <location>
        <begin position="21"/>
        <end position="318"/>
    </location>
</feature>
<evidence type="ECO:0000313" key="7">
    <source>
        <dbReference type="EMBL" id="MDV7217118.1"/>
    </source>
</evidence>
<dbReference type="InterPro" id="IPR001638">
    <property type="entry name" value="Solute-binding_3/MltF_N"/>
</dbReference>
<sequence length="318" mass="32644">MRLSRPRRALGAASATAALALTLTACGGSATLPAASGSSGSAAADASKTYDEILAAAPVASAGQMPAGSLMAKIKKRGTLIVGGTDTSALFSLKDPVTGELTGFDAGLAAMLAKYITGKTSTKLVQVSVATREQLLRNGTVDTVFATYSITPERAKKVDFAGPYYSSGDAILVKKANTGITSVDDLNGRTVCTQSGSTAANDIKDFAPKSKVILFDGNSQCVQAVKQGRADAYVIDQAILVGTQYRDPSVKVVGQPFTTDPYGIGTPKADPEMKTFVDAWLKKIEASGAWAKLWKATLGTAVTGAAPKPPVIGSVEGS</sequence>
<protein>
    <submittedName>
        <fullName evidence="7">Glutamate ABC transporter substrate-binding protein</fullName>
    </submittedName>
</protein>
<keyword evidence="3 4" id="KW-0732">Signal</keyword>
<dbReference type="InterPro" id="IPR001320">
    <property type="entry name" value="Iontro_rcpt_C"/>
</dbReference>
<dbReference type="Pfam" id="PF00497">
    <property type="entry name" value="SBP_bac_3"/>
    <property type="match status" value="1"/>
</dbReference>
<organism evidence="7 8">
    <name type="scientific">Streptomyces prunicolor</name>
    <dbReference type="NCBI Taxonomy" id="67348"/>
    <lineage>
        <taxon>Bacteria</taxon>
        <taxon>Bacillati</taxon>
        <taxon>Actinomycetota</taxon>
        <taxon>Actinomycetes</taxon>
        <taxon>Kitasatosporales</taxon>
        <taxon>Streptomycetaceae</taxon>
        <taxon>Streptomyces</taxon>
    </lineage>
</organism>
<dbReference type="SUPFAM" id="SSF53850">
    <property type="entry name" value="Periplasmic binding protein-like II"/>
    <property type="match status" value="1"/>
</dbReference>
<dbReference type="SMART" id="SM00062">
    <property type="entry name" value="PBPb"/>
    <property type="match status" value="1"/>
</dbReference>
<dbReference type="InterPro" id="IPR051455">
    <property type="entry name" value="Bact_solute-bind_prot3"/>
</dbReference>
<dbReference type="EMBL" id="JAWMAJ010000039">
    <property type="protein sequence ID" value="MDV7217118.1"/>
    <property type="molecule type" value="Genomic_DNA"/>
</dbReference>
<comment type="similarity">
    <text evidence="1">Belongs to the bacterial solute-binding protein 3 family.</text>
</comment>
<dbReference type="PROSITE" id="PS51257">
    <property type="entry name" value="PROKAR_LIPOPROTEIN"/>
    <property type="match status" value="1"/>
</dbReference>
<proteinExistence type="inferred from homology"/>
<evidence type="ECO:0000256" key="1">
    <source>
        <dbReference type="ARBA" id="ARBA00010333"/>
    </source>
</evidence>
<evidence type="ECO:0000256" key="3">
    <source>
        <dbReference type="ARBA" id="ARBA00022729"/>
    </source>
</evidence>
<keyword evidence="8" id="KW-1185">Reference proteome</keyword>
<dbReference type="RefSeq" id="WP_317771538.1">
    <property type="nucleotide sequence ID" value="NZ_JAWMAJ010000039.1"/>
</dbReference>
<evidence type="ECO:0000259" key="5">
    <source>
        <dbReference type="SMART" id="SM00062"/>
    </source>
</evidence>
<evidence type="ECO:0000256" key="4">
    <source>
        <dbReference type="SAM" id="SignalP"/>
    </source>
</evidence>
<evidence type="ECO:0000259" key="6">
    <source>
        <dbReference type="SMART" id="SM00079"/>
    </source>
</evidence>
<feature type="signal peptide" evidence="4">
    <location>
        <begin position="1"/>
        <end position="20"/>
    </location>
</feature>
<feature type="domain" description="Solute-binding protein family 3/N-terminal" evidence="5">
    <location>
        <begin position="79"/>
        <end position="301"/>
    </location>
</feature>
<dbReference type="SMART" id="SM00079">
    <property type="entry name" value="PBPe"/>
    <property type="match status" value="1"/>
</dbReference>
<dbReference type="PANTHER" id="PTHR30085">
    <property type="entry name" value="AMINO ACID ABC TRANSPORTER PERMEASE"/>
    <property type="match status" value="1"/>
</dbReference>